<reference evidence="2 3" key="1">
    <citation type="submission" date="2013-06" db="EMBL/GenBank/DDBJ databases">
        <authorList>
            <person name="Weinstock G."/>
            <person name="Sodergren E."/>
            <person name="Lobos E.A."/>
            <person name="Fulton L."/>
            <person name="Fulton R."/>
            <person name="Courtney L."/>
            <person name="Fronick C."/>
            <person name="O'Laughlin M."/>
            <person name="Godfrey J."/>
            <person name="Wilson R.M."/>
            <person name="Miner T."/>
            <person name="Farmer C."/>
            <person name="Delehaunty K."/>
            <person name="Cordes M."/>
            <person name="Minx P."/>
            <person name="Tomlinson C."/>
            <person name="Chen J."/>
            <person name="Wollam A."/>
            <person name="Pepin K.H."/>
            <person name="Bhonagiri V."/>
            <person name="Zhang X."/>
            <person name="Warren W."/>
            <person name="Mitreva M."/>
            <person name="Mardis E.R."/>
            <person name="Wilson R.K."/>
        </authorList>
    </citation>
    <scope>NUCLEOTIDE SEQUENCE [LARGE SCALE GENOMIC DNA]</scope>
    <source>
        <strain evidence="2 3">ATCC 29099</strain>
    </source>
</reference>
<comment type="caution">
    <text evidence="2">The sequence shown here is derived from an EMBL/GenBank/DDBJ whole genome shotgun (WGS) entry which is preliminary data.</text>
</comment>
<name>U2QHR5_EUBRA</name>
<dbReference type="Proteomes" id="UP000016608">
    <property type="component" value="Unassembled WGS sequence"/>
</dbReference>
<evidence type="ECO:0000256" key="1">
    <source>
        <dbReference type="SAM" id="Phobius"/>
    </source>
</evidence>
<feature type="transmembrane region" description="Helical" evidence="1">
    <location>
        <begin position="28"/>
        <end position="51"/>
    </location>
</feature>
<gene>
    <name evidence="2" type="ORF">HMPREF0373_03376</name>
</gene>
<evidence type="ECO:0000313" key="2">
    <source>
        <dbReference type="EMBL" id="ERK40848.1"/>
    </source>
</evidence>
<keyword evidence="1" id="KW-0472">Membrane</keyword>
<protein>
    <recommendedName>
        <fullName evidence="4">SdpI family protein</fullName>
    </recommendedName>
</protein>
<feature type="transmembrane region" description="Helical" evidence="1">
    <location>
        <begin position="113"/>
        <end position="133"/>
    </location>
</feature>
<keyword evidence="1" id="KW-0812">Transmembrane</keyword>
<dbReference type="EMBL" id="AWVJ01000211">
    <property type="protein sequence ID" value="ERK40848.1"/>
    <property type="molecule type" value="Genomic_DNA"/>
</dbReference>
<dbReference type="InterPro" id="IPR025962">
    <property type="entry name" value="SdpI/YhfL"/>
</dbReference>
<keyword evidence="3" id="KW-1185">Reference proteome</keyword>
<sequence>MVYWKKLKMFMLKQYDKSKCWEMDFMCFWLFMLICDLLVPIIMIVGGRIMWKHCPKHINGIYGYRTTRSMKNMDTWKFAHDYCGKLWWKIGWVMIIPSALIHIPLYHSDKNTIGVAGLILMTIQCILLILSIYPTEKALKIHFYDDGTRR</sequence>
<evidence type="ECO:0000313" key="3">
    <source>
        <dbReference type="Proteomes" id="UP000016608"/>
    </source>
</evidence>
<dbReference type="eggNOG" id="COG5658">
    <property type="taxonomic scope" value="Bacteria"/>
</dbReference>
<dbReference type="Pfam" id="PF13630">
    <property type="entry name" value="SdpI"/>
    <property type="match status" value="1"/>
</dbReference>
<keyword evidence="1" id="KW-1133">Transmembrane helix</keyword>
<evidence type="ECO:0008006" key="4">
    <source>
        <dbReference type="Google" id="ProtNLM"/>
    </source>
</evidence>
<dbReference type="HOGENOM" id="CLU_155106_0_0_9"/>
<organism evidence="2 3">
    <name type="scientific">Eubacterium ramulus ATCC 29099</name>
    <dbReference type="NCBI Taxonomy" id="1256908"/>
    <lineage>
        <taxon>Bacteria</taxon>
        <taxon>Bacillati</taxon>
        <taxon>Bacillota</taxon>
        <taxon>Clostridia</taxon>
        <taxon>Eubacteriales</taxon>
        <taxon>Eubacteriaceae</taxon>
        <taxon>Eubacterium</taxon>
    </lineage>
</organism>
<feature type="transmembrane region" description="Helical" evidence="1">
    <location>
        <begin position="86"/>
        <end position="107"/>
    </location>
</feature>
<accession>U2QHR5</accession>
<proteinExistence type="predicted"/>
<dbReference type="AlphaFoldDB" id="U2QHR5"/>